<dbReference type="NCBIfam" id="TIGR04056">
    <property type="entry name" value="OMP_RagA_SusC"/>
    <property type="match status" value="1"/>
</dbReference>
<dbReference type="Gene3D" id="2.170.130.10">
    <property type="entry name" value="TonB-dependent receptor, plug domain"/>
    <property type="match status" value="1"/>
</dbReference>
<dbReference type="PROSITE" id="PS52016">
    <property type="entry name" value="TONB_DEPENDENT_REC_3"/>
    <property type="match status" value="1"/>
</dbReference>
<evidence type="ECO:0000256" key="6">
    <source>
        <dbReference type="ARBA" id="ARBA00023237"/>
    </source>
</evidence>
<keyword evidence="3 7" id="KW-1134">Transmembrane beta strand</keyword>
<dbReference type="Pfam" id="PF13715">
    <property type="entry name" value="CarbopepD_reg_2"/>
    <property type="match status" value="1"/>
</dbReference>
<gene>
    <name evidence="9" type="ORF">DWW18_08070</name>
</gene>
<proteinExistence type="inferred from homology"/>
<protein>
    <submittedName>
        <fullName evidence="9">SusC/RagA family TonB-linked outer membrane protein</fullName>
    </submittedName>
</protein>
<dbReference type="EMBL" id="QRZA01000008">
    <property type="protein sequence ID" value="RGV34269.1"/>
    <property type="molecule type" value="Genomic_DNA"/>
</dbReference>
<keyword evidence="4 7" id="KW-0812">Transmembrane</keyword>
<dbReference type="InterPro" id="IPR039426">
    <property type="entry name" value="TonB-dep_rcpt-like"/>
</dbReference>
<evidence type="ECO:0000256" key="7">
    <source>
        <dbReference type="PROSITE-ProRule" id="PRU01360"/>
    </source>
</evidence>
<feature type="domain" description="Secretin/TonB short N-terminal" evidence="8">
    <location>
        <begin position="53"/>
        <end position="104"/>
    </location>
</feature>
<dbReference type="InterPro" id="IPR036942">
    <property type="entry name" value="Beta-barrel_TonB_sf"/>
</dbReference>
<sequence length="1104" mass="122870">MKGKYVFRRILWGLLLVFIFGGSVFAQQKKLTINLKNGSFAQLTDQIKKQSDYTFFFNNAMVMSLKKITIQVKEVTLDSVLNIALKGSDLTYKIKDKTVILYAKETPEAASKTVKLQGQVNDEAGEVLPGVNVFIKGTTVGTVTDLDGNYSLVVPDVMGMEVVFTFIGKKTKEIKYTGDRFMNVMLKDSYNEMDEVQVRARANVNEIDVRAKTGVVNEVDVRRMNNKPVLDMALALQGMAPGLIVTNKGDLGSKPEIRIRGTSSLREGDAANEPLYVLDGQVISSDAFLTLNPNDIKEIKVLKDAAACALYGIKAANGVLEITSQRGTAGKMVYNYSFSGGVTLRGRRGVDMMNSKEKLELERRLENTATPGYRYSEDYYRKYHANDPNLESLIARGQQVLDSLSRINTDWFKELLRNNFYQEHNLSARGGTEQTSFYASLNYSQQGGRIPGNDIKRVTARLSVDQEITPKLYASLSVNGGYSLSNTPNGTSYSPTDLVYQLNPYETKDVNAELVSFPGRTYADLFNQYSEESSDKRAGVSGSINFRGIEGLEIAAVAGIDYVLSEKLGITPPTAYSEITSGVPERERGKLTKDKNTTMNLSSNVRVTYNRAFGKHDLTLGANFDFYSDHYDNLGITGYGLTKKMQSASGVNQSIEGNRKPSFTSKNEKTAQLGIGVLAGYSWNNIYDLFGTYKSDASSILPSDKRWNSAWAVGAGWSLKNYPFLRDNGVLTELKLRASYGCTASLQGVSPSSAVATFQYSEDAYGDDQLLSLMGLYNADLKPEQTIDIDAGISLGLWNRVTLNAGWYRRRTKDALLDVPIPASNGFTTLKRNIGILENSGIEGELYVKMVDRNNWWMSGRLNLAYNQNKVVDLYHTDCLYTSEYDMVPSFEVGKSYDMIYGPVSLGINPMTGLPVFRGADGREIAATEKLTREDMVALGHSTPPYSGSFFYSVSYGNFDLDMDFYFVFGGKKAYSFSYVREVSNANYNAIKGQVENMWFQEGDDNKIYHRPYYSSAAVDNLKLYANSRTVGSSDYLRMSSLSLRYRLPYWLIEKTKNVIQYASVAFQASNLFTLTRYKESDPESGSLVGTQQPVFTLNLSVSF</sequence>
<accession>A0A412X1M5</accession>
<dbReference type="Gene3D" id="3.55.50.30">
    <property type="match status" value="1"/>
</dbReference>
<dbReference type="Pfam" id="PF07660">
    <property type="entry name" value="STN"/>
    <property type="match status" value="1"/>
</dbReference>
<evidence type="ECO:0000256" key="1">
    <source>
        <dbReference type="ARBA" id="ARBA00004571"/>
    </source>
</evidence>
<keyword evidence="6 7" id="KW-0998">Cell outer membrane</keyword>
<comment type="similarity">
    <text evidence="7">Belongs to the TonB-dependent receptor family.</text>
</comment>
<evidence type="ECO:0000313" key="9">
    <source>
        <dbReference type="EMBL" id="RGV34269.1"/>
    </source>
</evidence>
<dbReference type="Gene3D" id="2.40.170.20">
    <property type="entry name" value="TonB-dependent receptor, beta-barrel domain"/>
    <property type="match status" value="1"/>
</dbReference>
<dbReference type="Proteomes" id="UP000283589">
    <property type="component" value="Unassembled WGS sequence"/>
</dbReference>
<dbReference type="SUPFAM" id="SSF56935">
    <property type="entry name" value="Porins"/>
    <property type="match status" value="1"/>
</dbReference>
<dbReference type="InterPro" id="IPR037066">
    <property type="entry name" value="Plug_dom_sf"/>
</dbReference>
<dbReference type="GO" id="GO:0009279">
    <property type="term" value="C:cell outer membrane"/>
    <property type="evidence" value="ECO:0007669"/>
    <property type="project" value="UniProtKB-SubCell"/>
</dbReference>
<dbReference type="Pfam" id="PF07715">
    <property type="entry name" value="Plug"/>
    <property type="match status" value="1"/>
</dbReference>
<comment type="subcellular location">
    <subcellularLocation>
        <location evidence="1 7">Cell outer membrane</location>
        <topology evidence="1 7">Multi-pass membrane protein</topology>
    </subcellularLocation>
</comment>
<name>A0A412X1M5_9BACT</name>
<dbReference type="SMART" id="SM00965">
    <property type="entry name" value="STN"/>
    <property type="match status" value="1"/>
</dbReference>
<keyword evidence="5 7" id="KW-0472">Membrane</keyword>
<evidence type="ECO:0000256" key="4">
    <source>
        <dbReference type="ARBA" id="ARBA00022692"/>
    </source>
</evidence>
<evidence type="ECO:0000256" key="5">
    <source>
        <dbReference type="ARBA" id="ARBA00023136"/>
    </source>
</evidence>
<evidence type="ECO:0000256" key="2">
    <source>
        <dbReference type="ARBA" id="ARBA00022448"/>
    </source>
</evidence>
<dbReference type="InterPro" id="IPR023996">
    <property type="entry name" value="TonB-dep_OMP_SusC/RagA"/>
</dbReference>
<organism evidence="9 10">
    <name type="scientific">Butyricimonas virosa</name>
    <dbReference type="NCBI Taxonomy" id="544645"/>
    <lineage>
        <taxon>Bacteria</taxon>
        <taxon>Pseudomonadati</taxon>
        <taxon>Bacteroidota</taxon>
        <taxon>Bacteroidia</taxon>
        <taxon>Bacteroidales</taxon>
        <taxon>Odoribacteraceae</taxon>
        <taxon>Butyricimonas</taxon>
    </lineage>
</organism>
<dbReference type="InterPro" id="IPR011662">
    <property type="entry name" value="Secretin/TonB_short_N"/>
</dbReference>
<evidence type="ECO:0000313" key="10">
    <source>
        <dbReference type="Proteomes" id="UP000283589"/>
    </source>
</evidence>
<dbReference type="RefSeq" id="WP_118259827.1">
    <property type="nucleotide sequence ID" value="NZ_CALBWO010000029.1"/>
</dbReference>
<dbReference type="AlphaFoldDB" id="A0A412X1M5"/>
<comment type="caution">
    <text evidence="9">The sequence shown here is derived from an EMBL/GenBank/DDBJ whole genome shotgun (WGS) entry which is preliminary data.</text>
</comment>
<keyword evidence="2 7" id="KW-0813">Transport</keyword>
<dbReference type="InterPro" id="IPR012910">
    <property type="entry name" value="Plug_dom"/>
</dbReference>
<reference evidence="9 10" key="1">
    <citation type="submission" date="2018-08" db="EMBL/GenBank/DDBJ databases">
        <title>A genome reference for cultivated species of the human gut microbiota.</title>
        <authorList>
            <person name="Zou Y."/>
            <person name="Xue W."/>
            <person name="Luo G."/>
        </authorList>
    </citation>
    <scope>NUCLEOTIDE SEQUENCE [LARGE SCALE GENOMIC DNA]</scope>
    <source>
        <strain evidence="9 10">AF14-49</strain>
    </source>
</reference>
<evidence type="ECO:0000259" key="8">
    <source>
        <dbReference type="SMART" id="SM00965"/>
    </source>
</evidence>
<dbReference type="STRING" id="1121130.GCA_000519105_02183"/>
<dbReference type="InterPro" id="IPR008969">
    <property type="entry name" value="CarboxyPept-like_regulatory"/>
</dbReference>
<dbReference type="SUPFAM" id="SSF49464">
    <property type="entry name" value="Carboxypeptidase regulatory domain-like"/>
    <property type="match status" value="1"/>
</dbReference>
<evidence type="ECO:0000256" key="3">
    <source>
        <dbReference type="ARBA" id="ARBA00022452"/>
    </source>
</evidence>